<evidence type="ECO:0000256" key="1">
    <source>
        <dbReference type="SAM" id="MobiDB-lite"/>
    </source>
</evidence>
<dbReference type="AlphaFoldDB" id="A0A451GDF5"/>
<organism evidence="3 4">
    <name type="scientific">Pedobacter chitinilyticus</name>
    <dbReference type="NCBI Taxonomy" id="2233776"/>
    <lineage>
        <taxon>Bacteria</taxon>
        <taxon>Pseudomonadati</taxon>
        <taxon>Bacteroidota</taxon>
        <taxon>Sphingobacteriia</taxon>
        <taxon>Sphingobacteriales</taxon>
        <taxon>Sphingobacteriaceae</taxon>
        <taxon>Pedobacter</taxon>
    </lineage>
</organism>
<comment type="caution">
    <text evidence="3">The sequence shown here is derived from an EMBL/GenBank/DDBJ whole genome shotgun (WGS) entry which is preliminary data.</text>
</comment>
<sequence>MKTKYFILLFLTIPLFVKAQNIVATYKVSQDIFGSWQQFEKKKIATLESKGFFYKKANEYLYFEKPSYLSQYPNGQIELKPFNYNVQICMDSVQRLSYVNMDSLVRIYRAHAVGTGKVDFNFKQRFPIDYFEWEFFNETKDVNGLKCQKAQLKIKGNLQWVVWFAPSIPTQAGIRNIIGLPGLVVSAEHIPINAKYELLSYTIGTEINDQIFEPKEFSQPYSNMPDLKKGAGLNGEKSKIQKQAEISNQ</sequence>
<dbReference type="Proteomes" id="UP000284120">
    <property type="component" value="Unassembled WGS sequence"/>
</dbReference>
<dbReference type="OrthoDB" id="762293at2"/>
<dbReference type="NCBIfam" id="TIGR01200">
    <property type="entry name" value="GLPGLI"/>
    <property type="match status" value="1"/>
</dbReference>
<accession>A0A451GDF5</accession>
<reference evidence="3 4" key="1">
    <citation type="submission" date="2018-06" db="EMBL/GenBank/DDBJ databases">
        <title>Pedobacter endophyticus sp. nov., an endophytic bacterium isolated from a leaf of Triticum aestivum.</title>
        <authorList>
            <person name="Zhang L."/>
        </authorList>
    </citation>
    <scope>NUCLEOTIDE SEQUENCE [LARGE SCALE GENOMIC DNA]</scope>
    <source>
        <strain evidence="3 4">CM134L-2</strain>
    </source>
</reference>
<gene>
    <name evidence="3" type="ORF">DPV69_06110</name>
</gene>
<evidence type="ECO:0000313" key="3">
    <source>
        <dbReference type="EMBL" id="RWU10902.1"/>
    </source>
</evidence>
<feature type="region of interest" description="Disordered" evidence="1">
    <location>
        <begin position="217"/>
        <end position="249"/>
    </location>
</feature>
<proteinExistence type="predicted"/>
<feature type="chain" id="PRO_5019192303" evidence="2">
    <location>
        <begin position="20"/>
        <end position="249"/>
    </location>
</feature>
<dbReference type="InterPro" id="IPR005901">
    <property type="entry name" value="GLPGLI"/>
</dbReference>
<dbReference type="EMBL" id="SAYW01000001">
    <property type="protein sequence ID" value="RWU10902.1"/>
    <property type="molecule type" value="Genomic_DNA"/>
</dbReference>
<evidence type="ECO:0000256" key="2">
    <source>
        <dbReference type="SAM" id="SignalP"/>
    </source>
</evidence>
<keyword evidence="2" id="KW-0732">Signal</keyword>
<protein>
    <submittedName>
        <fullName evidence="3">GLPGLI family protein</fullName>
    </submittedName>
</protein>
<feature type="signal peptide" evidence="2">
    <location>
        <begin position="1"/>
        <end position="19"/>
    </location>
</feature>
<dbReference type="RefSeq" id="WP_113646385.1">
    <property type="nucleotide sequence ID" value="NZ_QMHN01000001.1"/>
</dbReference>
<keyword evidence="4" id="KW-1185">Reference proteome</keyword>
<name>A0A451GDF5_9SPHI</name>
<evidence type="ECO:0000313" key="4">
    <source>
        <dbReference type="Proteomes" id="UP000284120"/>
    </source>
</evidence>